<dbReference type="AlphaFoldDB" id="A0A8K0HGR5"/>
<feature type="domain" description="WRKY" evidence="8">
    <location>
        <begin position="252"/>
        <end position="316"/>
    </location>
</feature>
<feature type="compositionally biased region" description="Polar residues" evidence="7">
    <location>
        <begin position="239"/>
        <end position="249"/>
    </location>
</feature>
<accession>A0A8K0HGR5</accession>
<gene>
    <name evidence="9" type="ORF">FNV43_RR02894</name>
</gene>
<dbReference type="OrthoDB" id="2021103at2759"/>
<dbReference type="GO" id="GO:0005634">
    <property type="term" value="C:nucleus"/>
    <property type="evidence" value="ECO:0007669"/>
    <property type="project" value="UniProtKB-SubCell"/>
</dbReference>
<dbReference type="PANTHER" id="PTHR31221">
    <property type="entry name" value="WRKY TRANSCRIPTION FACTOR PROTEIN 1-RELATED"/>
    <property type="match status" value="1"/>
</dbReference>
<evidence type="ECO:0000256" key="2">
    <source>
        <dbReference type="ARBA" id="ARBA00022737"/>
    </source>
</evidence>
<proteinExistence type="predicted"/>
<dbReference type="SUPFAM" id="SSF118290">
    <property type="entry name" value="WRKY DNA-binding domain"/>
    <property type="match status" value="2"/>
</dbReference>
<comment type="caution">
    <text evidence="9">The sequence shown here is derived from an EMBL/GenBank/DDBJ whole genome shotgun (WGS) entry which is preliminary data.</text>
</comment>
<feature type="compositionally biased region" description="Polar residues" evidence="7">
    <location>
        <begin position="375"/>
        <end position="394"/>
    </location>
</feature>
<evidence type="ECO:0000256" key="6">
    <source>
        <dbReference type="ARBA" id="ARBA00023242"/>
    </source>
</evidence>
<evidence type="ECO:0000256" key="4">
    <source>
        <dbReference type="ARBA" id="ARBA00023125"/>
    </source>
</evidence>
<keyword evidence="6" id="KW-0539">Nucleus</keyword>
<dbReference type="FunFam" id="2.20.25.80:FF:000001">
    <property type="entry name" value="WRKY transcription factor 33"/>
    <property type="match status" value="1"/>
</dbReference>
<dbReference type="PROSITE" id="PS50811">
    <property type="entry name" value="WRKY"/>
    <property type="match status" value="2"/>
</dbReference>
<dbReference type="SMART" id="SM00774">
    <property type="entry name" value="WRKY"/>
    <property type="match status" value="2"/>
</dbReference>
<evidence type="ECO:0000256" key="7">
    <source>
        <dbReference type="SAM" id="MobiDB-lite"/>
    </source>
</evidence>
<dbReference type="InterPro" id="IPR036576">
    <property type="entry name" value="WRKY_dom_sf"/>
</dbReference>
<evidence type="ECO:0000313" key="10">
    <source>
        <dbReference type="Proteomes" id="UP000796880"/>
    </source>
</evidence>
<evidence type="ECO:0000256" key="5">
    <source>
        <dbReference type="ARBA" id="ARBA00023163"/>
    </source>
</evidence>
<dbReference type="InterPro" id="IPR044810">
    <property type="entry name" value="WRKY_plant"/>
</dbReference>
<feature type="domain" description="WRKY" evidence="8">
    <location>
        <begin position="469"/>
        <end position="534"/>
    </location>
</feature>
<reference evidence="9" key="1">
    <citation type="submission" date="2020-03" db="EMBL/GenBank/DDBJ databases">
        <title>A high-quality chromosome-level genome assembly of a woody plant with both climbing and erect habits, Rhamnella rubrinervis.</title>
        <authorList>
            <person name="Lu Z."/>
            <person name="Yang Y."/>
            <person name="Zhu X."/>
            <person name="Sun Y."/>
        </authorList>
    </citation>
    <scope>NUCLEOTIDE SEQUENCE</scope>
    <source>
        <strain evidence="9">BYM</strain>
        <tissue evidence="9">Leaf</tissue>
    </source>
</reference>
<evidence type="ECO:0000256" key="3">
    <source>
        <dbReference type="ARBA" id="ARBA00023015"/>
    </source>
</evidence>
<evidence type="ECO:0000259" key="8">
    <source>
        <dbReference type="PROSITE" id="PS50811"/>
    </source>
</evidence>
<comment type="subcellular location">
    <subcellularLocation>
        <location evidence="1">Nucleus</location>
    </subcellularLocation>
</comment>
<evidence type="ECO:0000256" key="1">
    <source>
        <dbReference type="ARBA" id="ARBA00004123"/>
    </source>
</evidence>
<dbReference type="EMBL" id="VOIH02000002">
    <property type="protein sequence ID" value="KAF3452461.1"/>
    <property type="molecule type" value="Genomic_DNA"/>
</dbReference>
<keyword evidence="5" id="KW-0804">Transcription</keyword>
<dbReference type="Gene3D" id="2.20.25.80">
    <property type="entry name" value="WRKY domain"/>
    <property type="match status" value="2"/>
</dbReference>
<evidence type="ECO:0000313" key="9">
    <source>
        <dbReference type="EMBL" id="KAF3452461.1"/>
    </source>
</evidence>
<dbReference type="Pfam" id="PF03106">
    <property type="entry name" value="WRKY"/>
    <property type="match status" value="2"/>
</dbReference>
<keyword evidence="3" id="KW-0805">Transcription regulation</keyword>
<protein>
    <recommendedName>
        <fullName evidence="8">WRKY domain-containing protein</fullName>
    </recommendedName>
</protein>
<sequence length="744" mass="81193">MEQGGSTVPSSSDDRKTLIPTSEEGMVGLMAAAKGGASIAQRRAAKFGFNAERISTARFRTTSPLASPAVSRSPCLTIPPGISPTALLDSPIMLPNSQALPSPTTGTFSLPPFYHESSILNSVAHEDRNRGAENHFFRFKPHGDPKYLSGHSSFENQRADVDYQALVLEQPSMDFEFPAEFPGEATSKYCIVNSSNDGKVLNSMIINSNCVGLQSCPADAVTDQTSLSKEPTHREDNGTDNLSEGNQKGSYPLVKTSEDGYNWRKYGQKQVKGSEYPRSYYKCTHPNCQVKKKVERSHDGQITEIIYKGAHNHAKPQPNRRAALGSTFSFDEMSEMGEGSGHCVKVEGGSVWTNVQSGTTDIKHGSDGKTDGLERTSSSVITDLSDPLSTTQGKSAGIFESAETPELSSTLASHDDEEDGATQGSTLLGEDADDEESESKRRKKENCLIETNLASRAVREPRVVVQIESEVDILDDGYRWRKYGQKVVKGNPNPRSYYKCTSAGCSVRKHVERASHNLKCVITTYEGKHNHEVPAARNSNHMNSSGGNVPPSNAQPALTLTRNTNIPKPETHVQDLAPQFDRKPEFSNEYLRPSFPGNFTNDMKFGAPSIYQMKFPPLQGAMPYASFGLNHNRSASQQAVSIAPVMPDFPMSLPLNLPSSGSLSMAGFDFNSGKTFVPVQPSLSGQQQQQLQENEMKFVRPKQEQKDDNLYDACLPIIDHANASSLSSSSSSSVYNRIMGSFPS</sequence>
<dbReference type="PANTHER" id="PTHR31221:SF126">
    <property type="entry name" value="WRKY DOMAIN-CONTAINING PROTEIN"/>
    <property type="match status" value="1"/>
</dbReference>
<keyword evidence="2" id="KW-0677">Repeat</keyword>
<feature type="region of interest" description="Disordered" evidence="7">
    <location>
        <begin position="1"/>
        <end position="23"/>
    </location>
</feature>
<dbReference type="GO" id="GO:0003700">
    <property type="term" value="F:DNA-binding transcription factor activity"/>
    <property type="evidence" value="ECO:0007669"/>
    <property type="project" value="InterPro"/>
</dbReference>
<dbReference type="FunFam" id="2.20.25.80:FF:000006">
    <property type="entry name" value="WRKY transcription factor"/>
    <property type="match status" value="1"/>
</dbReference>
<organism evidence="9 10">
    <name type="scientific">Rhamnella rubrinervis</name>
    <dbReference type="NCBI Taxonomy" id="2594499"/>
    <lineage>
        <taxon>Eukaryota</taxon>
        <taxon>Viridiplantae</taxon>
        <taxon>Streptophyta</taxon>
        <taxon>Embryophyta</taxon>
        <taxon>Tracheophyta</taxon>
        <taxon>Spermatophyta</taxon>
        <taxon>Magnoliopsida</taxon>
        <taxon>eudicotyledons</taxon>
        <taxon>Gunneridae</taxon>
        <taxon>Pentapetalae</taxon>
        <taxon>rosids</taxon>
        <taxon>fabids</taxon>
        <taxon>Rosales</taxon>
        <taxon>Rhamnaceae</taxon>
        <taxon>rhamnoid group</taxon>
        <taxon>Rhamneae</taxon>
        <taxon>Rhamnella</taxon>
    </lineage>
</organism>
<name>A0A8K0HGR5_9ROSA</name>
<keyword evidence="10" id="KW-1185">Reference proteome</keyword>
<feature type="compositionally biased region" description="Polar residues" evidence="7">
    <location>
        <begin position="1"/>
        <end position="11"/>
    </location>
</feature>
<dbReference type="Proteomes" id="UP000796880">
    <property type="component" value="Unassembled WGS sequence"/>
</dbReference>
<feature type="compositionally biased region" description="Basic and acidic residues" evidence="7">
    <location>
        <begin position="361"/>
        <end position="374"/>
    </location>
</feature>
<keyword evidence="4" id="KW-0238">DNA-binding</keyword>
<dbReference type="GO" id="GO:0043565">
    <property type="term" value="F:sequence-specific DNA binding"/>
    <property type="evidence" value="ECO:0007669"/>
    <property type="project" value="InterPro"/>
</dbReference>
<feature type="region of interest" description="Disordered" evidence="7">
    <location>
        <begin position="356"/>
        <end position="443"/>
    </location>
</feature>
<dbReference type="InterPro" id="IPR003657">
    <property type="entry name" value="WRKY_dom"/>
</dbReference>
<feature type="region of interest" description="Disordered" evidence="7">
    <location>
        <begin position="222"/>
        <end position="254"/>
    </location>
</feature>